<gene>
    <name evidence="2" type="ORF">SH1V18_00320</name>
</gene>
<keyword evidence="3" id="KW-1185">Reference proteome</keyword>
<reference evidence="2" key="1">
    <citation type="submission" date="2022-06" db="EMBL/GenBank/DDBJ databases">
        <title>Vallitalea longa sp. nov., an anaerobic bacterium isolated from marine sediment.</title>
        <authorList>
            <person name="Hirano S."/>
            <person name="Terahara T."/>
            <person name="Mori K."/>
            <person name="Hamada M."/>
            <person name="Matsumoto R."/>
            <person name="Kobayashi T."/>
        </authorList>
    </citation>
    <scope>NUCLEOTIDE SEQUENCE</scope>
    <source>
        <strain evidence="2">SH18-1</strain>
    </source>
</reference>
<dbReference type="Proteomes" id="UP001144256">
    <property type="component" value="Unassembled WGS sequence"/>
</dbReference>
<evidence type="ECO:0000256" key="1">
    <source>
        <dbReference type="SAM" id="SignalP"/>
    </source>
</evidence>
<evidence type="ECO:0000313" key="2">
    <source>
        <dbReference type="EMBL" id="GKX27552.1"/>
    </source>
</evidence>
<organism evidence="2 3">
    <name type="scientific">Vallitalea longa</name>
    <dbReference type="NCBI Taxonomy" id="2936439"/>
    <lineage>
        <taxon>Bacteria</taxon>
        <taxon>Bacillati</taxon>
        <taxon>Bacillota</taxon>
        <taxon>Clostridia</taxon>
        <taxon>Lachnospirales</taxon>
        <taxon>Vallitaleaceae</taxon>
        <taxon>Vallitalea</taxon>
    </lineage>
</organism>
<protein>
    <submittedName>
        <fullName evidence="2">Uncharacterized protein</fullName>
    </submittedName>
</protein>
<name>A0A9W5Y7A7_9FIRM</name>
<sequence length="109" mass="12695">MINKFKKNACKITAVSLSATLLFGGLILSNHVNAKTNETQLEYVNDMNESQDENYKYYMSQVDKLAKDVDFKLMLPTYLPEDYKLELFTYNKDKSSVNLLYPKQTLMYI</sequence>
<feature type="chain" id="PRO_5040834709" evidence="1">
    <location>
        <begin position="35"/>
        <end position="109"/>
    </location>
</feature>
<feature type="signal peptide" evidence="1">
    <location>
        <begin position="1"/>
        <end position="34"/>
    </location>
</feature>
<comment type="caution">
    <text evidence="2">The sequence shown here is derived from an EMBL/GenBank/DDBJ whole genome shotgun (WGS) entry which is preliminary data.</text>
</comment>
<accession>A0A9W5Y7A7</accession>
<proteinExistence type="predicted"/>
<evidence type="ECO:0000313" key="3">
    <source>
        <dbReference type="Proteomes" id="UP001144256"/>
    </source>
</evidence>
<dbReference type="AlphaFoldDB" id="A0A9W5Y7A7"/>
<keyword evidence="1" id="KW-0732">Signal</keyword>
<dbReference type="RefSeq" id="WP_281810957.1">
    <property type="nucleotide sequence ID" value="NZ_BRLB01000001.1"/>
</dbReference>
<dbReference type="EMBL" id="BRLB01000001">
    <property type="protein sequence ID" value="GKX27552.1"/>
    <property type="molecule type" value="Genomic_DNA"/>
</dbReference>